<dbReference type="VEuPathDB" id="FungiDB:MYCFIDRAFT_171957"/>
<name>M2Z8Q2_PSEFD</name>
<dbReference type="AlphaFoldDB" id="M2Z8Q2"/>
<keyword evidence="2" id="KW-1185">Reference proteome</keyword>
<organism evidence="1 2">
    <name type="scientific">Pseudocercospora fijiensis (strain CIRAD86)</name>
    <name type="common">Black leaf streak disease fungus</name>
    <name type="synonym">Mycosphaerella fijiensis</name>
    <dbReference type="NCBI Taxonomy" id="383855"/>
    <lineage>
        <taxon>Eukaryota</taxon>
        <taxon>Fungi</taxon>
        <taxon>Dikarya</taxon>
        <taxon>Ascomycota</taxon>
        <taxon>Pezizomycotina</taxon>
        <taxon>Dothideomycetes</taxon>
        <taxon>Dothideomycetidae</taxon>
        <taxon>Mycosphaerellales</taxon>
        <taxon>Mycosphaerellaceae</taxon>
        <taxon>Pseudocercospora</taxon>
    </lineage>
</organism>
<dbReference type="RefSeq" id="XP_007923536.1">
    <property type="nucleotide sequence ID" value="XM_007925345.1"/>
</dbReference>
<dbReference type="KEGG" id="pfj:MYCFIDRAFT_171957"/>
<gene>
    <name evidence="1" type="ORF">MYCFIDRAFT_171957</name>
</gene>
<reference evidence="1 2" key="1">
    <citation type="journal article" date="2012" name="PLoS Pathog.">
        <title>Diverse lifestyles and strategies of plant pathogenesis encoded in the genomes of eighteen Dothideomycetes fungi.</title>
        <authorList>
            <person name="Ohm R.A."/>
            <person name="Feau N."/>
            <person name="Henrissat B."/>
            <person name="Schoch C.L."/>
            <person name="Horwitz B.A."/>
            <person name="Barry K.W."/>
            <person name="Condon B.J."/>
            <person name="Copeland A.C."/>
            <person name="Dhillon B."/>
            <person name="Glaser F."/>
            <person name="Hesse C.N."/>
            <person name="Kosti I."/>
            <person name="LaButti K."/>
            <person name="Lindquist E.A."/>
            <person name="Lucas S."/>
            <person name="Salamov A.A."/>
            <person name="Bradshaw R.E."/>
            <person name="Ciuffetti L."/>
            <person name="Hamelin R.C."/>
            <person name="Kema G.H.J."/>
            <person name="Lawrence C."/>
            <person name="Scott J.A."/>
            <person name="Spatafora J.W."/>
            <person name="Turgeon B.G."/>
            <person name="de Wit P.J.G.M."/>
            <person name="Zhong S."/>
            <person name="Goodwin S.B."/>
            <person name="Grigoriev I.V."/>
        </authorList>
    </citation>
    <scope>NUCLEOTIDE SEQUENCE [LARGE SCALE GENOMIC DNA]</scope>
    <source>
        <strain evidence="1 2">CIRAD86</strain>
    </source>
</reference>
<dbReference type="GeneID" id="19332724"/>
<sequence length="56" mass="5789">MFSQTRRDGGAVSVKSGLAASCSLTSTSKYIPKHNKLQSGHTDIGDPLELLEGAAG</sequence>
<proteinExistence type="predicted"/>
<protein>
    <submittedName>
        <fullName evidence="1">Uncharacterized protein</fullName>
    </submittedName>
</protein>
<accession>M2Z8Q2</accession>
<evidence type="ECO:0000313" key="1">
    <source>
        <dbReference type="EMBL" id="EME86160.1"/>
    </source>
</evidence>
<dbReference type="Proteomes" id="UP000016932">
    <property type="component" value="Unassembled WGS sequence"/>
</dbReference>
<evidence type="ECO:0000313" key="2">
    <source>
        <dbReference type="Proteomes" id="UP000016932"/>
    </source>
</evidence>
<dbReference type="HOGENOM" id="CLU_3015211_0_0_1"/>
<dbReference type="EMBL" id="KB446556">
    <property type="protein sequence ID" value="EME86160.1"/>
    <property type="molecule type" value="Genomic_DNA"/>
</dbReference>